<reference evidence="2" key="1">
    <citation type="submission" date="2020-05" db="EMBL/GenBank/DDBJ databases">
        <title>Mycena genomes resolve the evolution of fungal bioluminescence.</title>
        <authorList>
            <person name="Tsai I.J."/>
        </authorList>
    </citation>
    <scope>NUCLEOTIDE SEQUENCE</scope>
    <source>
        <strain evidence="2">CCC161011</strain>
    </source>
</reference>
<gene>
    <name evidence="2" type="ORF">MVEN_01660100</name>
</gene>
<dbReference type="OrthoDB" id="3059115at2759"/>
<evidence type="ECO:0000313" key="2">
    <source>
        <dbReference type="EMBL" id="KAF7344974.1"/>
    </source>
</evidence>
<accession>A0A8H6XR65</accession>
<evidence type="ECO:0000256" key="1">
    <source>
        <dbReference type="SAM" id="MobiDB-lite"/>
    </source>
</evidence>
<organism evidence="2 3">
    <name type="scientific">Mycena venus</name>
    <dbReference type="NCBI Taxonomy" id="2733690"/>
    <lineage>
        <taxon>Eukaryota</taxon>
        <taxon>Fungi</taxon>
        <taxon>Dikarya</taxon>
        <taxon>Basidiomycota</taxon>
        <taxon>Agaricomycotina</taxon>
        <taxon>Agaricomycetes</taxon>
        <taxon>Agaricomycetidae</taxon>
        <taxon>Agaricales</taxon>
        <taxon>Marasmiineae</taxon>
        <taxon>Mycenaceae</taxon>
        <taxon>Mycena</taxon>
    </lineage>
</organism>
<name>A0A8H6XR65_9AGAR</name>
<dbReference type="EMBL" id="JACAZI010000014">
    <property type="protein sequence ID" value="KAF7344974.1"/>
    <property type="molecule type" value="Genomic_DNA"/>
</dbReference>
<keyword evidence="3" id="KW-1185">Reference proteome</keyword>
<feature type="region of interest" description="Disordered" evidence="1">
    <location>
        <begin position="89"/>
        <end position="156"/>
    </location>
</feature>
<protein>
    <submittedName>
        <fullName evidence="2">Uncharacterized protein</fullName>
    </submittedName>
</protein>
<evidence type="ECO:0000313" key="3">
    <source>
        <dbReference type="Proteomes" id="UP000620124"/>
    </source>
</evidence>
<dbReference type="Proteomes" id="UP000620124">
    <property type="component" value="Unassembled WGS sequence"/>
</dbReference>
<dbReference type="AlphaFoldDB" id="A0A8H6XR65"/>
<proteinExistence type="predicted"/>
<comment type="caution">
    <text evidence="2">The sequence shown here is derived from an EMBL/GenBank/DDBJ whole genome shotgun (WGS) entry which is preliminary data.</text>
</comment>
<sequence length="476" mass="53175">MPRSQLFPNRHLRHLRKASLNQNSHSHTMNTPEINTVNVSDELIQARKLLEAFKKANKGLKKTLGGNAYKLSLEKRIADCDAFIGQYLTANPNPETPQVSGSPNDGPNRLGQSQQEQEIRGNSRPGGPNDSIDPNLRNQGAALPSPKRVRGNDGQRYRKIVEENPLELVKDCISARMISRFQTGWLEHGTAVEAADPTQPAEKYVSLRDTAIEILDHVSDFVEEHKFSDAQFHWIEYDGGVVTFSLLTSLYNWLVTNELMVGNIQKKPVPRKVTEDQVTVKITDEKGKRITMSSSMLNDARINPSLYPGVVEEGMDAVLEVLKNRNGRVKCLTCDSTGLRGQALEQKPIPPQADHPYLKDCKCPLRGAALELWMVKMTAGIEGIPQRGGDIPKHRLALNPDILKVIGGAIEVASGLSVEDLLQPEMDRLEITVHWALKRLEKMAAEDESKYAKSLSLVRGKFRDTMKAWVQEQQDD</sequence>
<feature type="compositionally biased region" description="Polar residues" evidence="1">
    <location>
        <begin position="89"/>
        <end position="116"/>
    </location>
</feature>